<protein>
    <submittedName>
        <fullName evidence="6">BZIP transcription factor family</fullName>
    </submittedName>
</protein>
<dbReference type="GO" id="GO:0000981">
    <property type="term" value="F:DNA-binding transcription factor activity, RNA polymerase II-specific"/>
    <property type="evidence" value="ECO:0007669"/>
    <property type="project" value="TreeGrafter"/>
</dbReference>
<dbReference type="AlphaFoldDB" id="A0AAD4RCU7"/>
<proteinExistence type="predicted"/>
<dbReference type="SMART" id="SM00338">
    <property type="entry name" value="BRLZ"/>
    <property type="match status" value="1"/>
</dbReference>
<dbReference type="GO" id="GO:0000978">
    <property type="term" value="F:RNA polymerase II cis-regulatory region sequence-specific DNA binding"/>
    <property type="evidence" value="ECO:0007669"/>
    <property type="project" value="TreeGrafter"/>
</dbReference>
<feature type="region of interest" description="Disordered" evidence="4">
    <location>
        <begin position="264"/>
        <end position="307"/>
    </location>
</feature>
<feature type="domain" description="BZIP" evidence="5">
    <location>
        <begin position="279"/>
        <end position="338"/>
    </location>
</feature>
<sequence length="345" mass="39198">MPSAIDTPENHLWEACAVNCDHPHSSKSIVLQDNAYRHFSINEANVVKTLEYLPNCHLSDFNCQKRSLSGHLTDNLFHVSSEFSFNSSITANPQLEPALKSPDDIYREIVCECKHLEQHSCQHPHVYCTGADPKVFTNYTSANNSEFSHTDVIPNQHIQPYSLASSEHELVNLHNVPVMTPTVFGQYDHAIHPKNASSLPVLGTDILYTPVNNQATSINQQEDTKSPLPSVGCGNGKQLGNISLEELVKIVIVAVKAEAETLDKNTNEKTEKHDQHMLKRKRKQNKEAAARYRRKKREARMREESEMQDLLRRNSMLKHEIEEIQEEINLLKAKFMRCISIFHTG</sequence>
<dbReference type="PROSITE" id="PS00036">
    <property type="entry name" value="BZIP_BASIC"/>
    <property type="match status" value="1"/>
</dbReference>
<evidence type="ECO:0000256" key="4">
    <source>
        <dbReference type="SAM" id="MobiDB-lite"/>
    </source>
</evidence>
<dbReference type="PROSITE" id="PS50217">
    <property type="entry name" value="BZIP"/>
    <property type="match status" value="1"/>
</dbReference>
<dbReference type="SUPFAM" id="SSF57959">
    <property type="entry name" value="Leucine zipper domain"/>
    <property type="match status" value="1"/>
</dbReference>
<evidence type="ECO:0000256" key="1">
    <source>
        <dbReference type="ARBA" id="ARBA00023015"/>
    </source>
</evidence>
<dbReference type="InterPro" id="IPR004827">
    <property type="entry name" value="bZIP"/>
</dbReference>
<dbReference type="Gene3D" id="1.20.5.170">
    <property type="match status" value="1"/>
</dbReference>
<accession>A0AAD4RCU7</accession>
<dbReference type="PANTHER" id="PTHR23351:SF24">
    <property type="entry name" value="ACTIVATING TRANSCRIPTION FACTOR 3-RELATED"/>
    <property type="match status" value="1"/>
</dbReference>
<dbReference type="InterPro" id="IPR000837">
    <property type="entry name" value="AP-1"/>
</dbReference>
<keyword evidence="1" id="KW-0805">Transcription regulation</keyword>
<dbReference type="EMBL" id="JAKKPZ010000002">
    <property type="protein sequence ID" value="KAI1726573.1"/>
    <property type="molecule type" value="Genomic_DNA"/>
</dbReference>
<evidence type="ECO:0000313" key="7">
    <source>
        <dbReference type="Proteomes" id="UP001201812"/>
    </source>
</evidence>
<dbReference type="CDD" id="cd14692">
    <property type="entry name" value="bZIP_ATF4"/>
    <property type="match status" value="1"/>
</dbReference>
<gene>
    <name evidence="6" type="ORF">DdX_03295</name>
</gene>
<evidence type="ECO:0000313" key="6">
    <source>
        <dbReference type="EMBL" id="KAI1726573.1"/>
    </source>
</evidence>
<evidence type="ECO:0000256" key="2">
    <source>
        <dbReference type="ARBA" id="ARBA00023125"/>
    </source>
</evidence>
<keyword evidence="2" id="KW-0238">DNA-binding</keyword>
<name>A0AAD4RCU7_9BILA</name>
<dbReference type="GO" id="GO:0005634">
    <property type="term" value="C:nucleus"/>
    <property type="evidence" value="ECO:0007669"/>
    <property type="project" value="TreeGrafter"/>
</dbReference>
<dbReference type="PANTHER" id="PTHR23351">
    <property type="entry name" value="FOS TRANSCRIPTION FACTOR-RELATED"/>
    <property type="match status" value="1"/>
</dbReference>
<feature type="compositionally biased region" description="Basic and acidic residues" evidence="4">
    <location>
        <begin position="264"/>
        <end position="277"/>
    </location>
</feature>
<dbReference type="InterPro" id="IPR046347">
    <property type="entry name" value="bZIP_sf"/>
</dbReference>
<keyword evidence="7" id="KW-1185">Reference proteome</keyword>
<reference evidence="6" key="1">
    <citation type="submission" date="2022-01" db="EMBL/GenBank/DDBJ databases">
        <title>Genome Sequence Resource for Two Populations of Ditylenchus destructor, the Migratory Endoparasitic Phytonematode.</title>
        <authorList>
            <person name="Zhang H."/>
            <person name="Lin R."/>
            <person name="Xie B."/>
        </authorList>
    </citation>
    <scope>NUCLEOTIDE SEQUENCE</scope>
    <source>
        <strain evidence="6">BazhouSP</strain>
    </source>
</reference>
<dbReference type="Proteomes" id="UP001201812">
    <property type="component" value="Unassembled WGS sequence"/>
</dbReference>
<evidence type="ECO:0000256" key="3">
    <source>
        <dbReference type="ARBA" id="ARBA00023163"/>
    </source>
</evidence>
<comment type="caution">
    <text evidence="6">The sequence shown here is derived from an EMBL/GenBank/DDBJ whole genome shotgun (WGS) entry which is preliminary data.</text>
</comment>
<organism evidence="6 7">
    <name type="scientific">Ditylenchus destructor</name>
    <dbReference type="NCBI Taxonomy" id="166010"/>
    <lineage>
        <taxon>Eukaryota</taxon>
        <taxon>Metazoa</taxon>
        <taxon>Ecdysozoa</taxon>
        <taxon>Nematoda</taxon>
        <taxon>Chromadorea</taxon>
        <taxon>Rhabditida</taxon>
        <taxon>Tylenchina</taxon>
        <taxon>Tylenchomorpha</taxon>
        <taxon>Sphaerularioidea</taxon>
        <taxon>Anguinidae</taxon>
        <taxon>Anguininae</taxon>
        <taxon>Ditylenchus</taxon>
    </lineage>
</organism>
<evidence type="ECO:0000259" key="5">
    <source>
        <dbReference type="PROSITE" id="PS50217"/>
    </source>
</evidence>
<keyword evidence="3" id="KW-0804">Transcription</keyword>